<evidence type="ECO:0000256" key="2">
    <source>
        <dbReference type="ARBA" id="ARBA00022695"/>
    </source>
</evidence>
<name>A0ABU9UAN5_9SPIR</name>
<dbReference type="Gene3D" id="3.90.550.10">
    <property type="entry name" value="Spore Coat Polysaccharide Biosynthesis Protein SpsA, Chain A"/>
    <property type="match status" value="1"/>
</dbReference>
<protein>
    <submittedName>
        <fullName evidence="3">IspD/TarI family cytidylyltransferase</fullName>
        <ecNumber evidence="3">2.7.7.-</ecNumber>
    </submittedName>
</protein>
<evidence type="ECO:0000313" key="4">
    <source>
        <dbReference type="Proteomes" id="UP001466331"/>
    </source>
</evidence>
<dbReference type="Pfam" id="PF01128">
    <property type="entry name" value="IspD"/>
    <property type="match status" value="1"/>
</dbReference>
<dbReference type="InterPro" id="IPR034683">
    <property type="entry name" value="IspD/TarI"/>
</dbReference>
<dbReference type="Proteomes" id="UP001466331">
    <property type="component" value="Unassembled WGS sequence"/>
</dbReference>
<dbReference type="InterPro" id="IPR018294">
    <property type="entry name" value="ISPD_synthase_CS"/>
</dbReference>
<dbReference type="SUPFAM" id="SSF53448">
    <property type="entry name" value="Nucleotide-diphospho-sugar transferases"/>
    <property type="match status" value="1"/>
</dbReference>
<dbReference type="EMBL" id="JBCHKQ010000001">
    <property type="protein sequence ID" value="MEM5947050.1"/>
    <property type="molecule type" value="Genomic_DNA"/>
</dbReference>
<keyword evidence="2 3" id="KW-0548">Nucleotidyltransferase</keyword>
<comment type="caution">
    <text evidence="3">The sequence shown here is derived from an EMBL/GenBank/DDBJ whole genome shotgun (WGS) entry which is preliminary data.</text>
</comment>
<dbReference type="GO" id="GO:0016779">
    <property type="term" value="F:nucleotidyltransferase activity"/>
    <property type="evidence" value="ECO:0007669"/>
    <property type="project" value="UniProtKB-KW"/>
</dbReference>
<sequence length="227" mass="25339">MKTRKMTKINAFIITAAGNSTRMGTGDKKEYRLLNKKPVIFFSIEAALKTNLFSVIAVSLPHADLSEWQEKIMSKYADSNCCFVFVSGGKTRQESVKNALIGIENHAPDFVLIHDGARPWVTPELIESVLKKTSATGACVPIIPSVDAVKRILDDGKVIEHLSKYEYVSAQTPQGFSYPLIKKAHLEYVNSDRLFFDDAEMVAAMGKDVFFVKGDARNRKITFGWDL</sequence>
<gene>
    <name evidence="3" type="ORF">WKV44_00675</name>
</gene>
<dbReference type="PANTHER" id="PTHR32125:SF4">
    <property type="entry name" value="2-C-METHYL-D-ERYTHRITOL 4-PHOSPHATE CYTIDYLYLTRANSFERASE, CHLOROPLASTIC"/>
    <property type="match status" value="1"/>
</dbReference>
<dbReference type="CDD" id="cd02516">
    <property type="entry name" value="CDP-ME_synthetase"/>
    <property type="match status" value="1"/>
</dbReference>
<accession>A0ABU9UAN5</accession>
<dbReference type="InterPro" id="IPR029044">
    <property type="entry name" value="Nucleotide-diphossugar_trans"/>
</dbReference>
<evidence type="ECO:0000256" key="1">
    <source>
        <dbReference type="ARBA" id="ARBA00022679"/>
    </source>
</evidence>
<organism evidence="3 4">
    <name type="scientific">Rarispira pelagica</name>
    <dbReference type="NCBI Taxonomy" id="3141764"/>
    <lineage>
        <taxon>Bacteria</taxon>
        <taxon>Pseudomonadati</taxon>
        <taxon>Spirochaetota</taxon>
        <taxon>Spirochaetia</taxon>
        <taxon>Winmispirales</taxon>
        <taxon>Winmispiraceae</taxon>
        <taxon>Rarispira</taxon>
    </lineage>
</organism>
<proteinExistence type="predicted"/>
<dbReference type="InterPro" id="IPR050088">
    <property type="entry name" value="IspD/TarI_cytidylyltransf_bact"/>
</dbReference>
<dbReference type="EC" id="2.7.7.-" evidence="3"/>
<keyword evidence="1 3" id="KW-0808">Transferase</keyword>
<keyword evidence="4" id="KW-1185">Reference proteome</keyword>
<dbReference type="PANTHER" id="PTHR32125">
    <property type="entry name" value="2-C-METHYL-D-ERYTHRITOL 4-PHOSPHATE CYTIDYLYLTRANSFERASE, CHLOROPLASTIC"/>
    <property type="match status" value="1"/>
</dbReference>
<dbReference type="PROSITE" id="PS01295">
    <property type="entry name" value="ISPD"/>
    <property type="match status" value="1"/>
</dbReference>
<reference evidence="3 4" key="1">
    <citation type="submission" date="2024-03" db="EMBL/GenBank/DDBJ databases">
        <title>Ignisphaera cupida sp. nov., a hyperthermophilic hydrolytic archaeon from a hot spring of Kamchatka, and proposal of Ignisphaeraceae fam. nov.</title>
        <authorList>
            <person name="Podosokorskaya O.A."/>
            <person name="Elcheninov A.G."/>
            <person name="Maltseva A.I."/>
            <person name="Zayulina K.S."/>
            <person name="Novikov A."/>
            <person name="Merkel A.Y."/>
        </authorList>
    </citation>
    <scope>NUCLEOTIDE SEQUENCE [LARGE SCALE GENOMIC DNA]</scope>
    <source>
        <strain evidence="3 4">38H-sp</strain>
    </source>
</reference>
<evidence type="ECO:0000313" key="3">
    <source>
        <dbReference type="EMBL" id="MEM5947050.1"/>
    </source>
</evidence>
<dbReference type="RefSeq" id="WP_420068504.1">
    <property type="nucleotide sequence ID" value="NZ_JBCHKQ010000001.1"/>
</dbReference>